<dbReference type="AlphaFoldDB" id="A0A2I2FC53"/>
<dbReference type="RefSeq" id="XP_024672214.1">
    <property type="nucleotide sequence ID" value="XM_024812581.1"/>
</dbReference>
<feature type="compositionally biased region" description="Polar residues" evidence="1">
    <location>
        <begin position="37"/>
        <end position="47"/>
    </location>
</feature>
<accession>A0A2I2FC53</accession>
<dbReference type="GeneID" id="36519741"/>
<protein>
    <submittedName>
        <fullName evidence="2">Uncharacterized protein</fullName>
    </submittedName>
</protein>
<feature type="region of interest" description="Disordered" evidence="1">
    <location>
        <begin position="1"/>
        <end position="78"/>
    </location>
</feature>
<dbReference type="EMBL" id="KZ559137">
    <property type="protein sequence ID" value="PLB38202.1"/>
    <property type="molecule type" value="Genomic_DNA"/>
</dbReference>
<evidence type="ECO:0000256" key="1">
    <source>
        <dbReference type="SAM" id="MobiDB-lite"/>
    </source>
</evidence>
<organism evidence="2 3">
    <name type="scientific">Aspergillus candidus</name>
    <dbReference type="NCBI Taxonomy" id="41067"/>
    <lineage>
        <taxon>Eukaryota</taxon>
        <taxon>Fungi</taxon>
        <taxon>Dikarya</taxon>
        <taxon>Ascomycota</taxon>
        <taxon>Pezizomycotina</taxon>
        <taxon>Eurotiomycetes</taxon>
        <taxon>Eurotiomycetidae</taxon>
        <taxon>Eurotiales</taxon>
        <taxon>Aspergillaceae</taxon>
        <taxon>Aspergillus</taxon>
        <taxon>Aspergillus subgen. Circumdati</taxon>
    </lineage>
</organism>
<proteinExistence type="predicted"/>
<sequence length="78" mass="8673">MFSFCEFSESPPPNTARKITQAPEPPRPAPSKHTHTHLPTTSPNHAIQTPHHARAPFDLSSLTPPQAHRYVRQTSPDS</sequence>
<name>A0A2I2FC53_ASPCN</name>
<evidence type="ECO:0000313" key="3">
    <source>
        <dbReference type="Proteomes" id="UP000234585"/>
    </source>
</evidence>
<dbReference type="Proteomes" id="UP000234585">
    <property type="component" value="Unassembled WGS sequence"/>
</dbReference>
<evidence type="ECO:0000313" key="2">
    <source>
        <dbReference type="EMBL" id="PLB38202.1"/>
    </source>
</evidence>
<gene>
    <name evidence="2" type="ORF">BDW47DRAFT_105477</name>
</gene>
<keyword evidence="3" id="KW-1185">Reference proteome</keyword>
<reference evidence="2 3" key="1">
    <citation type="submission" date="2017-12" db="EMBL/GenBank/DDBJ databases">
        <authorList>
            <consortium name="DOE Joint Genome Institute"/>
            <person name="Haridas S."/>
            <person name="Kjaerbolling I."/>
            <person name="Vesth T.C."/>
            <person name="Frisvad J.C."/>
            <person name="Nybo J.L."/>
            <person name="Theobald S."/>
            <person name="Kuo A."/>
            <person name="Bowyer P."/>
            <person name="Matsuda Y."/>
            <person name="Mondo S."/>
            <person name="Lyhne E.K."/>
            <person name="Kogle M.E."/>
            <person name="Clum A."/>
            <person name="Lipzen A."/>
            <person name="Salamov A."/>
            <person name="Ngan C.Y."/>
            <person name="Daum C."/>
            <person name="Chiniquy J."/>
            <person name="Barry K."/>
            <person name="LaButti K."/>
            <person name="Simmons B.A."/>
            <person name="Magnuson J.K."/>
            <person name="Mortensen U.H."/>
            <person name="Larsen T.O."/>
            <person name="Grigoriev I.V."/>
            <person name="Baker S.E."/>
            <person name="Andersen M.R."/>
            <person name="Nordberg H.P."/>
            <person name="Cantor M.N."/>
            <person name="Hua S.X."/>
        </authorList>
    </citation>
    <scope>NUCLEOTIDE SEQUENCE [LARGE SCALE GENOMIC DNA]</scope>
    <source>
        <strain evidence="2 3">CBS 102.13</strain>
    </source>
</reference>